<dbReference type="SUPFAM" id="SSF51735">
    <property type="entry name" value="NAD(P)-binding Rossmann-fold domains"/>
    <property type="match status" value="1"/>
</dbReference>
<keyword evidence="9" id="KW-1185">Reference proteome</keyword>
<dbReference type="InterPro" id="IPR013708">
    <property type="entry name" value="Shikimate_DH-bd_N"/>
</dbReference>
<dbReference type="CDD" id="cd01065">
    <property type="entry name" value="NAD_bind_Shikimate_DH"/>
    <property type="match status" value="1"/>
</dbReference>
<organism evidence="6 8">
    <name type="scientific">Pseudomonas taetrolens</name>
    <dbReference type="NCBI Taxonomy" id="47884"/>
    <lineage>
        <taxon>Bacteria</taxon>
        <taxon>Pseudomonadati</taxon>
        <taxon>Pseudomonadota</taxon>
        <taxon>Gammaproteobacteria</taxon>
        <taxon>Pseudomonadales</taxon>
        <taxon>Pseudomonadaceae</taxon>
        <taxon>Pseudomonas</taxon>
    </lineage>
</organism>
<keyword evidence="2" id="KW-0521">NADP</keyword>
<dbReference type="InterPro" id="IPR046346">
    <property type="entry name" value="Aminoacid_DH-like_N_sf"/>
</dbReference>
<evidence type="ECO:0000313" key="9">
    <source>
        <dbReference type="Proteomes" id="UP000183155"/>
    </source>
</evidence>
<dbReference type="EMBL" id="JYLA01000003">
    <property type="protein sequence ID" value="KMM85542.1"/>
    <property type="molecule type" value="Genomic_DNA"/>
</dbReference>
<keyword evidence="3" id="KW-0560">Oxidoreductase</keyword>
<dbReference type="PANTHER" id="PTHR21089">
    <property type="entry name" value="SHIKIMATE DEHYDROGENASE"/>
    <property type="match status" value="1"/>
</dbReference>
<dbReference type="Pfam" id="PF08501">
    <property type="entry name" value="Shikimate_dh_N"/>
    <property type="match status" value="1"/>
</dbReference>
<comment type="caution">
    <text evidence="6">The sequence shown here is derived from an EMBL/GenBank/DDBJ whole genome shotgun (WGS) entry which is preliminary data.</text>
</comment>
<sequence length="274" mass="28513">MYPRIIGTTRIYGLIGTPLRSAKSPVLLNTLFAEAQSDAVCIPLEVGTGDLSGFVSGIRTVSNLAGLLVTMPHKQSMLDLVDVLHPTARQIGAINVIRCDSDGRWVGAVFDGLGCVLGMQRQGVTLLGKSVLLVGAGGSGRAIAFAVAAAGARSLIISDLDPHRALDLAQCVAKQGACVVHAGPADPAGHDIVINATPLGMNPADPMPIDAERLSPTTVVVDIITRSEPTALLLKAQSLGCQTLDGHPMHLGQALLALSFLGFEDIERRYSSGL</sequence>
<gene>
    <name evidence="7" type="ORF">SAMN04490203_2031</name>
    <name evidence="6" type="ORF">TU78_09395</name>
</gene>
<evidence type="ECO:0000256" key="4">
    <source>
        <dbReference type="ARBA" id="ARBA00023141"/>
    </source>
</evidence>
<keyword evidence="4" id="KW-0057">Aromatic amino acid biosynthesis</keyword>
<dbReference type="Gene3D" id="3.40.50.10860">
    <property type="entry name" value="Leucine Dehydrogenase, chain A, domain 1"/>
    <property type="match status" value="1"/>
</dbReference>
<feature type="domain" description="Shikimate dehydrogenase substrate binding N-terminal" evidence="5">
    <location>
        <begin position="14"/>
        <end position="97"/>
    </location>
</feature>
<proteinExistence type="predicted"/>
<evidence type="ECO:0000313" key="6">
    <source>
        <dbReference type="EMBL" id="KMM85542.1"/>
    </source>
</evidence>
<reference evidence="7 9" key="2">
    <citation type="submission" date="2016-10" db="EMBL/GenBank/DDBJ databases">
        <authorList>
            <person name="Varghese N."/>
            <person name="Submissions S."/>
        </authorList>
    </citation>
    <scope>NUCLEOTIDE SEQUENCE [LARGE SCALE GENOMIC DNA]</scope>
    <source>
        <strain evidence="7 9">BS3652</strain>
    </source>
</reference>
<evidence type="ECO:0000313" key="8">
    <source>
        <dbReference type="Proteomes" id="UP000036395"/>
    </source>
</evidence>
<evidence type="ECO:0000256" key="1">
    <source>
        <dbReference type="ARBA" id="ARBA00004871"/>
    </source>
</evidence>
<dbReference type="OrthoDB" id="3609723at2"/>
<dbReference type="GO" id="GO:0004764">
    <property type="term" value="F:shikimate 3-dehydrogenase (NADP+) activity"/>
    <property type="evidence" value="ECO:0007669"/>
    <property type="project" value="InterPro"/>
</dbReference>
<dbReference type="GO" id="GO:0005829">
    <property type="term" value="C:cytosol"/>
    <property type="evidence" value="ECO:0007669"/>
    <property type="project" value="TreeGrafter"/>
</dbReference>
<protein>
    <submittedName>
        <fullName evidence="6">Shikimate dehydrogenase</fullName>
    </submittedName>
</protein>
<dbReference type="AlphaFoldDB" id="A0A0J6JP04"/>
<dbReference type="Gene3D" id="3.40.50.720">
    <property type="entry name" value="NAD(P)-binding Rossmann-like Domain"/>
    <property type="match status" value="1"/>
</dbReference>
<reference evidence="6 8" key="1">
    <citation type="submission" date="2015-02" db="EMBL/GenBank/DDBJ databases">
        <title>Pseudomonas helleri sp. nov. and Pseudomonas weihenstephanensis sp. nov., isolated from raw cows milk.</title>
        <authorList>
            <person name="von Neubeck M."/>
            <person name="Huptas C."/>
            <person name="Wenning M."/>
            <person name="Scherer S."/>
        </authorList>
    </citation>
    <scope>NUCLEOTIDE SEQUENCE [LARGE SCALE GENOMIC DNA]</scope>
    <source>
        <strain evidence="6 8">DSM 21104</strain>
    </source>
</reference>
<dbReference type="Proteomes" id="UP000183155">
    <property type="component" value="Unassembled WGS sequence"/>
</dbReference>
<evidence type="ECO:0000256" key="2">
    <source>
        <dbReference type="ARBA" id="ARBA00022857"/>
    </source>
</evidence>
<dbReference type="RefSeq" id="WP_048380449.1">
    <property type="nucleotide sequence ID" value="NZ_FNRS01000001.1"/>
</dbReference>
<dbReference type="EMBL" id="FNRS01000001">
    <property type="protein sequence ID" value="SEC22830.1"/>
    <property type="molecule type" value="Genomic_DNA"/>
</dbReference>
<dbReference type="PATRIC" id="fig|47884.3.peg.2305"/>
<dbReference type="SUPFAM" id="SSF53223">
    <property type="entry name" value="Aminoacid dehydrogenase-like, N-terminal domain"/>
    <property type="match status" value="1"/>
</dbReference>
<evidence type="ECO:0000256" key="3">
    <source>
        <dbReference type="ARBA" id="ARBA00023002"/>
    </source>
</evidence>
<name>A0A0J6JP04_PSETA</name>
<accession>A0A0J6JP04</accession>
<dbReference type="GO" id="GO:0019632">
    <property type="term" value="P:shikimate metabolic process"/>
    <property type="evidence" value="ECO:0007669"/>
    <property type="project" value="TreeGrafter"/>
</dbReference>
<dbReference type="Proteomes" id="UP000036395">
    <property type="component" value="Unassembled WGS sequence"/>
</dbReference>
<keyword evidence="4" id="KW-0028">Amino-acid biosynthesis</keyword>
<dbReference type="GO" id="GO:0009423">
    <property type="term" value="P:chorismate biosynthetic process"/>
    <property type="evidence" value="ECO:0007669"/>
    <property type="project" value="TreeGrafter"/>
</dbReference>
<dbReference type="InterPro" id="IPR022893">
    <property type="entry name" value="Shikimate_DH_fam"/>
</dbReference>
<evidence type="ECO:0000259" key="5">
    <source>
        <dbReference type="Pfam" id="PF08501"/>
    </source>
</evidence>
<dbReference type="STRING" id="47884.SAMN04490203_2031"/>
<dbReference type="GO" id="GO:0050661">
    <property type="term" value="F:NADP binding"/>
    <property type="evidence" value="ECO:0007669"/>
    <property type="project" value="TreeGrafter"/>
</dbReference>
<dbReference type="InterPro" id="IPR036291">
    <property type="entry name" value="NAD(P)-bd_dom_sf"/>
</dbReference>
<dbReference type="GO" id="GO:0009073">
    <property type="term" value="P:aromatic amino acid family biosynthetic process"/>
    <property type="evidence" value="ECO:0007669"/>
    <property type="project" value="UniProtKB-KW"/>
</dbReference>
<dbReference type="PANTHER" id="PTHR21089:SF1">
    <property type="entry name" value="BIFUNCTIONAL 3-DEHYDROQUINATE DEHYDRATASE_SHIKIMATE DEHYDROGENASE, CHLOROPLASTIC"/>
    <property type="match status" value="1"/>
</dbReference>
<comment type="pathway">
    <text evidence="1">Metabolic intermediate biosynthesis; chorismate biosynthesis; chorismate from D-erythrose 4-phosphate and phosphoenolpyruvate: step 4/7.</text>
</comment>
<evidence type="ECO:0000313" key="7">
    <source>
        <dbReference type="EMBL" id="SEC22830.1"/>
    </source>
</evidence>